<dbReference type="AlphaFoldDB" id="A0A2V5H603"/>
<dbReference type="EMBL" id="KZ825133">
    <property type="protein sequence ID" value="PYI19628.1"/>
    <property type="molecule type" value="Genomic_DNA"/>
</dbReference>
<accession>A0A2V5H603</accession>
<name>A0A2V5H603_ASPV1</name>
<protein>
    <submittedName>
        <fullName evidence="1">Uncharacterized protein</fullName>
    </submittedName>
</protein>
<proteinExistence type="predicted"/>
<gene>
    <name evidence="1" type="ORF">BO99DRAFT_137769</name>
</gene>
<evidence type="ECO:0000313" key="1">
    <source>
        <dbReference type="EMBL" id="PYI19628.1"/>
    </source>
</evidence>
<evidence type="ECO:0000313" key="2">
    <source>
        <dbReference type="Proteomes" id="UP000249829"/>
    </source>
</evidence>
<sequence>MRRLLWAWNLGVEARARWRGGLRAEKFVGITNMLEKRPTPEKMAFVASNRAAKIRTMLSTASLGVGAWGGGGCTYSTCYGSPYRCGGFVIYANMLLKLICAF</sequence>
<dbReference type="Proteomes" id="UP000249829">
    <property type="component" value="Unassembled WGS sequence"/>
</dbReference>
<keyword evidence="2" id="KW-1185">Reference proteome</keyword>
<reference evidence="1 2" key="1">
    <citation type="submission" date="2018-02" db="EMBL/GenBank/DDBJ databases">
        <title>The genomes of Aspergillus section Nigri reveals drivers in fungal speciation.</title>
        <authorList>
            <consortium name="DOE Joint Genome Institute"/>
            <person name="Vesth T.C."/>
            <person name="Nybo J."/>
            <person name="Theobald S."/>
            <person name="Brandl J."/>
            <person name="Frisvad J.C."/>
            <person name="Nielsen K.F."/>
            <person name="Lyhne E.K."/>
            <person name="Kogle M.E."/>
            <person name="Kuo A."/>
            <person name="Riley R."/>
            <person name="Clum A."/>
            <person name="Nolan M."/>
            <person name="Lipzen A."/>
            <person name="Salamov A."/>
            <person name="Henrissat B."/>
            <person name="Wiebenga A."/>
            <person name="De vries R.P."/>
            <person name="Grigoriev I.V."/>
            <person name="Mortensen U.H."/>
            <person name="Andersen M.R."/>
            <person name="Baker S.E."/>
        </authorList>
    </citation>
    <scope>NUCLEOTIDE SEQUENCE [LARGE SCALE GENOMIC DNA]</scope>
    <source>
        <strain evidence="1 2">CBS 115571</strain>
    </source>
</reference>
<organism evidence="1 2">
    <name type="scientific">Aspergillus violaceofuscus (strain CBS 115571)</name>
    <dbReference type="NCBI Taxonomy" id="1450538"/>
    <lineage>
        <taxon>Eukaryota</taxon>
        <taxon>Fungi</taxon>
        <taxon>Dikarya</taxon>
        <taxon>Ascomycota</taxon>
        <taxon>Pezizomycotina</taxon>
        <taxon>Eurotiomycetes</taxon>
        <taxon>Eurotiomycetidae</taxon>
        <taxon>Eurotiales</taxon>
        <taxon>Aspergillaceae</taxon>
        <taxon>Aspergillus</taxon>
    </lineage>
</organism>